<evidence type="ECO:0000313" key="4">
    <source>
        <dbReference type="EMBL" id="TBT83520.1"/>
    </source>
</evidence>
<dbReference type="SMART" id="SM00411">
    <property type="entry name" value="BHL"/>
    <property type="match status" value="1"/>
</dbReference>
<dbReference type="CDD" id="cd13831">
    <property type="entry name" value="HU"/>
    <property type="match status" value="1"/>
</dbReference>
<keyword evidence="5" id="KW-1185">Reference proteome</keyword>
<proteinExistence type="inferred from homology"/>
<organism evidence="4 5">
    <name type="scientific">Propioniciclava sinopodophylli</name>
    <dbReference type="NCBI Taxonomy" id="1837344"/>
    <lineage>
        <taxon>Bacteria</taxon>
        <taxon>Bacillati</taxon>
        <taxon>Actinomycetota</taxon>
        <taxon>Actinomycetes</taxon>
        <taxon>Propionibacteriales</taxon>
        <taxon>Propionibacteriaceae</taxon>
        <taxon>Propioniciclava</taxon>
    </lineage>
</organism>
<dbReference type="GO" id="GO:0030527">
    <property type="term" value="F:structural constituent of chromatin"/>
    <property type="evidence" value="ECO:0007669"/>
    <property type="project" value="InterPro"/>
</dbReference>
<protein>
    <submittedName>
        <fullName evidence="4">HU family DNA-binding protein</fullName>
    </submittedName>
</protein>
<dbReference type="PRINTS" id="PR01727">
    <property type="entry name" value="DNABINDINGHU"/>
</dbReference>
<dbReference type="OrthoDB" id="9799835at2"/>
<dbReference type="Proteomes" id="UP000292373">
    <property type="component" value="Unassembled WGS sequence"/>
</dbReference>
<name>A0A4Q9KBY4_9ACTN</name>
<dbReference type="Pfam" id="PF00216">
    <property type="entry name" value="Bac_DNA_binding"/>
    <property type="match status" value="1"/>
</dbReference>
<evidence type="ECO:0000256" key="3">
    <source>
        <dbReference type="RuleBase" id="RU003939"/>
    </source>
</evidence>
<dbReference type="AlphaFoldDB" id="A0A4Q9KBY4"/>
<dbReference type="PANTHER" id="PTHR33175:SF3">
    <property type="entry name" value="DNA-BINDING PROTEIN HU-BETA"/>
    <property type="match status" value="1"/>
</dbReference>
<dbReference type="GO" id="GO:0003677">
    <property type="term" value="F:DNA binding"/>
    <property type="evidence" value="ECO:0007669"/>
    <property type="project" value="UniProtKB-KW"/>
</dbReference>
<dbReference type="PANTHER" id="PTHR33175">
    <property type="entry name" value="DNA-BINDING PROTEIN HU"/>
    <property type="match status" value="1"/>
</dbReference>
<dbReference type="Gene3D" id="4.10.520.10">
    <property type="entry name" value="IHF-like DNA-binding proteins"/>
    <property type="match status" value="1"/>
</dbReference>
<evidence type="ECO:0000256" key="1">
    <source>
        <dbReference type="ARBA" id="ARBA00023067"/>
    </source>
</evidence>
<dbReference type="GO" id="GO:0030261">
    <property type="term" value="P:chromosome condensation"/>
    <property type="evidence" value="ECO:0007669"/>
    <property type="project" value="UniProtKB-KW"/>
</dbReference>
<gene>
    <name evidence="4" type="ORF">ET989_11200</name>
</gene>
<sequence>MARAFAYPAEMNKAQLIDAIAPRFASRADAARALDAVTGAIEDALAAGENVTLVGFGTFERRHRPARTVRNPQTGESMLTQARDVPAFRPGASLKQRVATKPKKAAKATRNDAVDALTGTVAPAETLADVVASDKKAAKALKTLKKAVKKADAQA</sequence>
<reference evidence="4 5" key="1">
    <citation type="submission" date="2019-01" db="EMBL/GenBank/DDBJ databases">
        <title>Lactibacter flavus gen. nov., sp. nov., a novel bacterium of the family Propionibacteriaceae isolated from raw milk and dairy products.</title>
        <authorList>
            <person name="Huptas C."/>
            <person name="Wenning M."/>
            <person name="Breitenwieser F."/>
            <person name="Doll E."/>
            <person name="Von Neubeck M."/>
            <person name="Busse H.-J."/>
            <person name="Scherer S."/>
        </authorList>
    </citation>
    <scope>NUCLEOTIDE SEQUENCE [LARGE SCALE GENOMIC DNA]</scope>
    <source>
        <strain evidence="4 5">KCTC 33808</strain>
    </source>
</reference>
<accession>A0A4Q9KBY4</accession>
<comment type="similarity">
    <text evidence="3">Belongs to the bacterial histone-like protein family.</text>
</comment>
<evidence type="ECO:0000313" key="5">
    <source>
        <dbReference type="Proteomes" id="UP000292373"/>
    </source>
</evidence>
<evidence type="ECO:0000256" key="2">
    <source>
        <dbReference type="ARBA" id="ARBA00023125"/>
    </source>
</evidence>
<comment type="caution">
    <text evidence="4">The sequence shown here is derived from an EMBL/GenBank/DDBJ whole genome shotgun (WGS) entry which is preliminary data.</text>
</comment>
<dbReference type="InterPro" id="IPR000119">
    <property type="entry name" value="Hist_DNA-bd"/>
</dbReference>
<dbReference type="SUPFAM" id="SSF47729">
    <property type="entry name" value="IHF-like DNA-binding proteins"/>
    <property type="match status" value="1"/>
</dbReference>
<keyword evidence="2 4" id="KW-0238">DNA-binding</keyword>
<dbReference type="GO" id="GO:0005829">
    <property type="term" value="C:cytosol"/>
    <property type="evidence" value="ECO:0007669"/>
    <property type="project" value="TreeGrafter"/>
</dbReference>
<dbReference type="EMBL" id="SDMQ01000011">
    <property type="protein sequence ID" value="TBT83520.1"/>
    <property type="molecule type" value="Genomic_DNA"/>
</dbReference>
<keyword evidence="1" id="KW-0226">DNA condensation</keyword>
<dbReference type="InterPro" id="IPR010992">
    <property type="entry name" value="IHF-like_DNA-bd_dom_sf"/>
</dbReference>